<dbReference type="AlphaFoldDB" id="A0A177BEC4"/>
<organism evidence="2 3">
    <name type="scientific">Intoshia linei</name>
    <dbReference type="NCBI Taxonomy" id="1819745"/>
    <lineage>
        <taxon>Eukaryota</taxon>
        <taxon>Metazoa</taxon>
        <taxon>Spiralia</taxon>
        <taxon>Lophotrochozoa</taxon>
        <taxon>Mesozoa</taxon>
        <taxon>Orthonectida</taxon>
        <taxon>Rhopaluridae</taxon>
        <taxon>Intoshia</taxon>
    </lineage>
</organism>
<evidence type="ECO:0000313" key="3">
    <source>
        <dbReference type="Proteomes" id="UP000078046"/>
    </source>
</evidence>
<gene>
    <name evidence="2" type="ORF">A3Q56_00288</name>
</gene>
<proteinExistence type="predicted"/>
<dbReference type="Proteomes" id="UP000078046">
    <property type="component" value="Unassembled WGS sequence"/>
</dbReference>
<dbReference type="EMBL" id="LWCA01000014">
    <property type="protein sequence ID" value="OAF71931.1"/>
    <property type="molecule type" value="Genomic_DNA"/>
</dbReference>
<evidence type="ECO:0000313" key="2">
    <source>
        <dbReference type="EMBL" id="OAF71931.1"/>
    </source>
</evidence>
<feature type="transmembrane region" description="Helical" evidence="1">
    <location>
        <begin position="162"/>
        <end position="181"/>
    </location>
</feature>
<evidence type="ECO:0008006" key="4">
    <source>
        <dbReference type="Google" id="ProtNLM"/>
    </source>
</evidence>
<protein>
    <recommendedName>
        <fullName evidence="4">CUB domain-containing protein</fullName>
    </recommendedName>
</protein>
<keyword evidence="1" id="KW-0812">Transmembrane</keyword>
<evidence type="ECO:0000256" key="1">
    <source>
        <dbReference type="SAM" id="Phobius"/>
    </source>
</evidence>
<reference evidence="2 3" key="1">
    <citation type="submission" date="2016-04" db="EMBL/GenBank/DDBJ databases">
        <title>The genome of Intoshia linei affirms orthonectids as highly simplified spiralians.</title>
        <authorList>
            <person name="Mikhailov K.V."/>
            <person name="Slusarev G.S."/>
            <person name="Nikitin M.A."/>
            <person name="Logacheva M.D."/>
            <person name="Penin A."/>
            <person name="Aleoshin V."/>
            <person name="Panchin Y.V."/>
        </authorList>
    </citation>
    <scope>NUCLEOTIDE SEQUENCE [LARGE SCALE GENOMIC DNA]</scope>
    <source>
        <strain evidence="2">Intl2013</strain>
        <tissue evidence="2">Whole animal</tissue>
    </source>
</reference>
<name>A0A177BEC4_9BILA</name>
<comment type="caution">
    <text evidence="2">The sequence shown here is derived from an EMBL/GenBank/DDBJ whole genome shotgun (WGS) entry which is preliminary data.</text>
</comment>
<sequence>MPSISCGIWDKYIDGASIISGYESNFKNQDCLMIFRTKLPLGNILIRFERFNIQYCNVIFTIWLNPYSKKNITYTCDSMNVTSLKTDMGYVKFQLTKKSIVGYNFTILLTEYENLPTKNHFKCKENFYISNDIMCSKMTHCAEHRILNPHDCDIVNARIISYAYAASLFVACFCYAVCFIVSNRLKN</sequence>
<keyword evidence="3" id="KW-1185">Reference proteome</keyword>
<keyword evidence="1" id="KW-0472">Membrane</keyword>
<keyword evidence="1" id="KW-1133">Transmembrane helix</keyword>
<accession>A0A177BEC4</accession>